<proteinExistence type="inferred from homology"/>
<dbReference type="PROSITE" id="PS50157">
    <property type="entry name" value="ZINC_FINGER_C2H2_2"/>
    <property type="match status" value="1"/>
</dbReference>
<dbReference type="PANTHER" id="PTHR13267">
    <property type="entry name" value="ZINC FINGER PROTEIN 277"/>
    <property type="match status" value="1"/>
</dbReference>
<dbReference type="InterPro" id="IPR040048">
    <property type="entry name" value="ZNF277"/>
</dbReference>
<dbReference type="InterPro" id="IPR013087">
    <property type="entry name" value="Znf_C2H2_type"/>
</dbReference>
<evidence type="ECO:0000256" key="1">
    <source>
        <dbReference type="ARBA" id="ARBA00022723"/>
    </source>
</evidence>
<dbReference type="SMART" id="SM00355">
    <property type="entry name" value="ZnF_C2H2"/>
    <property type="match status" value="4"/>
</dbReference>
<feature type="domain" description="C2H2-type" evidence="7">
    <location>
        <begin position="220"/>
        <end position="249"/>
    </location>
</feature>
<dbReference type="Pfam" id="PF12756">
    <property type="entry name" value="zf-C2H2_2"/>
    <property type="match status" value="2"/>
</dbReference>
<dbReference type="InterPro" id="IPR041661">
    <property type="entry name" value="ZN622/Rei1/Reh1_Znf-C2H2"/>
</dbReference>
<feature type="compositionally biased region" description="Basic and acidic residues" evidence="6">
    <location>
        <begin position="283"/>
        <end position="296"/>
    </location>
</feature>
<dbReference type="PROSITE" id="PS00028">
    <property type="entry name" value="ZINC_FINGER_C2H2_1"/>
    <property type="match status" value="2"/>
</dbReference>
<dbReference type="AlphaFoldDB" id="A0A1Q3F1R0"/>
<organism evidence="8">
    <name type="scientific">Culex tarsalis</name>
    <name type="common">Encephalitis mosquito</name>
    <dbReference type="NCBI Taxonomy" id="7177"/>
    <lineage>
        <taxon>Eukaryota</taxon>
        <taxon>Metazoa</taxon>
        <taxon>Ecdysozoa</taxon>
        <taxon>Arthropoda</taxon>
        <taxon>Hexapoda</taxon>
        <taxon>Insecta</taxon>
        <taxon>Pterygota</taxon>
        <taxon>Neoptera</taxon>
        <taxon>Endopterygota</taxon>
        <taxon>Diptera</taxon>
        <taxon>Nematocera</taxon>
        <taxon>Culicoidea</taxon>
        <taxon>Culicidae</taxon>
        <taxon>Culicinae</taxon>
        <taxon>Culicini</taxon>
        <taxon>Culex</taxon>
        <taxon>Culex</taxon>
    </lineage>
</organism>
<evidence type="ECO:0000256" key="5">
    <source>
        <dbReference type="PROSITE-ProRule" id="PRU00042"/>
    </source>
</evidence>
<dbReference type="InterPro" id="IPR036236">
    <property type="entry name" value="Znf_C2H2_sf"/>
</dbReference>
<reference evidence="8" key="1">
    <citation type="submission" date="2017-01" db="EMBL/GenBank/DDBJ databases">
        <title>A deep insight into the sialotranscriptome of adult male and female Cluex tarsalis mosquitoes.</title>
        <authorList>
            <person name="Ribeiro J.M."/>
            <person name="Moreira F."/>
            <person name="Bernard K.A."/>
            <person name="Calvo E."/>
        </authorList>
    </citation>
    <scope>NUCLEOTIDE SEQUENCE</scope>
    <source>
        <strain evidence="8">Kern County</strain>
        <tissue evidence="8">Salivary glands</tissue>
    </source>
</reference>
<dbReference type="PANTHER" id="PTHR13267:SF3">
    <property type="entry name" value="ZINC FINGER PROTEIN 277"/>
    <property type="match status" value="1"/>
</dbReference>
<dbReference type="Gene3D" id="3.30.160.60">
    <property type="entry name" value="Classic Zinc Finger"/>
    <property type="match status" value="1"/>
</dbReference>
<sequence>MTSTSGAKPESDGEPSSTTTVVGPLNFSKDEAGHAPPTRLCAADDRIQCMFCEEIYNLRLDKGQNLYLAHLFVAHRLVIADVGEVDCLASYSNFWAEKFRGEKGAIEKYCSAMLLNQLPDGTPARDEKYFMLSDIEPVDYELRQRLRRETMELVLARHQFERTDRSFGRGCLYCRDLLAETRGEFIEHLYTKHFLLLGKAENLVFVDELIDLIQDKMDRLICLYCEKVFKERPTLKEHMRKKGHKRINPENKAYDRFFLVNYRNDKLKKGSVNPPVRQPIPVRAREPESSPFHSEDSDSDWSDWYGEEQPTTCLFCEATRTKIDDLKAHMKTEHDFDFDAGVVGLNFYQRVKIVNYIRRQMHDLRCVICRQEFPSKDLLHGHLKEASHFGIGEQQHWDQPGFFFPTYEDDQFLCHLEDDSPDLSDDSSVVISEPRPTANVSADAESLSLENFRLE</sequence>
<dbReference type="EMBL" id="GFDL01013551">
    <property type="protein sequence ID" value="JAV21494.1"/>
    <property type="molecule type" value="Transcribed_RNA"/>
</dbReference>
<feature type="region of interest" description="Disordered" evidence="6">
    <location>
        <begin position="273"/>
        <end position="301"/>
    </location>
</feature>
<evidence type="ECO:0000313" key="8">
    <source>
        <dbReference type="EMBL" id="JAV21494.1"/>
    </source>
</evidence>
<evidence type="ECO:0000256" key="2">
    <source>
        <dbReference type="ARBA" id="ARBA00022771"/>
    </source>
</evidence>
<comment type="similarity">
    <text evidence="4">Belongs to the ZNF277 family.</text>
</comment>
<dbReference type="GO" id="GO:0008270">
    <property type="term" value="F:zinc ion binding"/>
    <property type="evidence" value="ECO:0007669"/>
    <property type="project" value="UniProtKB-KW"/>
</dbReference>
<keyword evidence="1" id="KW-0479">Metal-binding</keyword>
<evidence type="ECO:0000259" key="7">
    <source>
        <dbReference type="PROSITE" id="PS50157"/>
    </source>
</evidence>
<evidence type="ECO:0000256" key="4">
    <source>
        <dbReference type="ARBA" id="ARBA00034119"/>
    </source>
</evidence>
<name>A0A1Q3F1R0_CULTA</name>
<dbReference type="SUPFAM" id="SSF57667">
    <property type="entry name" value="beta-beta-alpha zinc fingers"/>
    <property type="match status" value="2"/>
</dbReference>
<feature type="region of interest" description="Disordered" evidence="6">
    <location>
        <begin position="1"/>
        <end position="31"/>
    </location>
</feature>
<keyword evidence="2 5" id="KW-0863">Zinc-finger</keyword>
<protein>
    <submittedName>
        <fullName evidence="8">Putative c2h2-type zn-finger protein</fullName>
    </submittedName>
</protein>
<evidence type="ECO:0000256" key="6">
    <source>
        <dbReference type="SAM" id="MobiDB-lite"/>
    </source>
</evidence>
<evidence type="ECO:0000256" key="3">
    <source>
        <dbReference type="ARBA" id="ARBA00022833"/>
    </source>
</evidence>
<keyword evidence="3" id="KW-0862">Zinc</keyword>
<accession>A0A1Q3F1R0</accession>